<dbReference type="Pfam" id="PF12998">
    <property type="entry name" value="ING"/>
    <property type="match status" value="1"/>
</dbReference>
<gene>
    <name evidence="2" type="ORF">PACLA_8A074605</name>
</gene>
<dbReference type="SMART" id="SM01408">
    <property type="entry name" value="ING"/>
    <property type="match status" value="1"/>
</dbReference>
<proteinExistence type="predicted"/>
<accession>A0A6S7IL34</accession>
<dbReference type="AlphaFoldDB" id="A0A6S7IL34"/>
<name>A0A6S7IL34_PARCT</name>
<keyword evidence="3" id="KW-1185">Reference proteome</keyword>
<evidence type="ECO:0000256" key="1">
    <source>
        <dbReference type="SAM" id="MobiDB-lite"/>
    </source>
</evidence>
<dbReference type="Proteomes" id="UP001152795">
    <property type="component" value="Unassembled WGS sequence"/>
</dbReference>
<protein>
    <submittedName>
        <fullName evidence="2">Uncharacterized protein</fullName>
    </submittedName>
</protein>
<reference evidence="2" key="1">
    <citation type="submission" date="2020-04" db="EMBL/GenBank/DDBJ databases">
        <authorList>
            <person name="Alioto T."/>
            <person name="Alioto T."/>
            <person name="Gomez Garrido J."/>
        </authorList>
    </citation>
    <scope>NUCLEOTIDE SEQUENCE</scope>
    <source>
        <strain evidence="2">A484AB</strain>
    </source>
</reference>
<dbReference type="EMBL" id="CACRXK020004627">
    <property type="protein sequence ID" value="CAB4003428.1"/>
    <property type="molecule type" value="Genomic_DNA"/>
</dbReference>
<organism evidence="2 3">
    <name type="scientific">Paramuricea clavata</name>
    <name type="common">Red gorgonian</name>
    <name type="synonym">Violescent sea-whip</name>
    <dbReference type="NCBI Taxonomy" id="317549"/>
    <lineage>
        <taxon>Eukaryota</taxon>
        <taxon>Metazoa</taxon>
        <taxon>Cnidaria</taxon>
        <taxon>Anthozoa</taxon>
        <taxon>Octocorallia</taxon>
        <taxon>Malacalcyonacea</taxon>
        <taxon>Plexauridae</taxon>
        <taxon>Paramuricea</taxon>
    </lineage>
</organism>
<dbReference type="Gene3D" id="6.10.140.1740">
    <property type="match status" value="1"/>
</dbReference>
<evidence type="ECO:0000313" key="3">
    <source>
        <dbReference type="Proteomes" id="UP001152795"/>
    </source>
</evidence>
<sequence>MCAAMYLEHYLDSIENLPYELQRNFTLMRELDQRTQGHSRRILSMIVATLSSRNMNVRDILPDKRTNDTHIGKGETLSVYSRKHGGVNLTHRMKQLDQVTGTPRAKEKRTLRSTPGKKTATIVGLYETQHSSEWDGRDDENSIIDRSCGEERYDQAPQLGRHDEGSQSRTPSHDAYTFSYETTTGEAAGCDRPCHGANELTAVWNPTRYRETPEQWTGPRTFANEKGDPSGQTR</sequence>
<dbReference type="OrthoDB" id="5411773at2759"/>
<evidence type="ECO:0000313" key="2">
    <source>
        <dbReference type="EMBL" id="CAB4003428.1"/>
    </source>
</evidence>
<feature type="compositionally biased region" description="Basic and acidic residues" evidence="1">
    <location>
        <begin position="153"/>
        <end position="166"/>
    </location>
</feature>
<feature type="region of interest" description="Disordered" evidence="1">
    <location>
        <begin position="205"/>
        <end position="234"/>
    </location>
</feature>
<feature type="region of interest" description="Disordered" evidence="1">
    <location>
        <begin position="153"/>
        <end position="174"/>
    </location>
</feature>
<dbReference type="InterPro" id="IPR024610">
    <property type="entry name" value="ING_N_histone-binding"/>
</dbReference>
<comment type="caution">
    <text evidence="2">The sequence shown here is derived from an EMBL/GenBank/DDBJ whole genome shotgun (WGS) entry which is preliminary data.</text>
</comment>